<evidence type="ECO:0000256" key="1">
    <source>
        <dbReference type="SAM" id="MobiDB-lite"/>
    </source>
</evidence>
<dbReference type="EMBL" id="PGCI01000006">
    <property type="protein sequence ID" value="PLW51239.1"/>
    <property type="molecule type" value="Genomic_DNA"/>
</dbReference>
<comment type="caution">
    <text evidence="2">The sequence shown here is derived from an EMBL/GenBank/DDBJ whole genome shotgun (WGS) entry which is preliminary data.</text>
</comment>
<evidence type="ECO:0000313" key="2">
    <source>
        <dbReference type="EMBL" id="PLW51239.1"/>
    </source>
</evidence>
<gene>
    <name evidence="2" type="ORF">PCASD_00947</name>
</gene>
<accession>A0A2N5VMK2</accession>
<feature type="compositionally biased region" description="Polar residues" evidence="1">
    <location>
        <begin position="109"/>
        <end position="118"/>
    </location>
</feature>
<feature type="region of interest" description="Disordered" evidence="1">
    <location>
        <begin position="97"/>
        <end position="127"/>
    </location>
</feature>
<dbReference type="Proteomes" id="UP000235392">
    <property type="component" value="Unassembled WGS sequence"/>
</dbReference>
<evidence type="ECO:0000313" key="3">
    <source>
        <dbReference type="Proteomes" id="UP000235392"/>
    </source>
</evidence>
<organism evidence="2 3">
    <name type="scientific">Puccinia coronata f. sp. avenae</name>
    <dbReference type="NCBI Taxonomy" id="200324"/>
    <lineage>
        <taxon>Eukaryota</taxon>
        <taxon>Fungi</taxon>
        <taxon>Dikarya</taxon>
        <taxon>Basidiomycota</taxon>
        <taxon>Pucciniomycotina</taxon>
        <taxon>Pucciniomycetes</taxon>
        <taxon>Pucciniales</taxon>
        <taxon>Pucciniaceae</taxon>
        <taxon>Puccinia</taxon>
    </lineage>
</organism>
<reference evidence="2 3" key="1">
    <citation type="submission" date="2017-11" db="EMBL/GenBank/DDBJ databases">
        <title>De novo assembly and phasing of dikaryotic genomes from two isolates of Puccinia coronata f. sp. avenae, the causal agent of oat crown rust.</title>
        <authorList>
            <person name="Miller M.E."/>
            <person name="Zhang Y."/>
            <person name="Omidvar V."/>
            <person name="Sperschneider J."/>
            <person name="Schwessinger B."/>
            <person name="Raley C."/>
            <person name="Palmer J.M."/>
            <person name="Garnica D."/>
            <person name="Upadhyaya N."/>
            <person name="Rathjen J."/>
            <person name="Taylor J.M."/>
            <person name="Park R.F."/>
            <person name="Dodds P.N."/>
            <person name="Hirsch C.D."/>
            <person name="Kianian S.F."/>
            <person name="Figueroa M."/>
        </authorList>
    </citation>
    <scope>NUCLEOTIDE SEQUENCE [LARGE SCALE GENOMIC DNA]</scope>
    <source>
        <strain evidence="2">12SD80</strain>
    </source>
</reference>
<name>A0A2N5VMK2_9BASI</name>
<dbReference type="AlphaFoldDB" id="A0A2N5VMK2"/>
<protein>
    <submittedName>
        <fullName evidence="2">Uncharacterized protein</fullName>
    </submittedName>
</protein>
<proteinExistence type="predicted"/>
<sequence length="445" mass="50854">MSIRPSLWNWEDMPITGHDREPDAIGTWEASPLPSTSTPLDPMVAVGEWLSQIKEPDGFRNPSLPEFSSSTDINPISSHYLQDLSLSLSPQDLQLNSKKRKRIAEPDGSSISSLTKQPHYSLHGAEPAFTPSEFSDYPVSRLGDGVHSSIRDSNMAHLERHHHEADKDSRMYLDDLITKSEPPIIGRGTNQDSTSYLCNPMIQSNQNFFGGNSNEGNMNHLVGHEPNSQNCLKNLQGTNINDGGKQTTNQKYSERFKEKMKRVEIHTGNNPKMMLKSIFLPHVVDPTEAGSHGVIEHQVEHLENYHAKYDILITKVYSLMQEFKKYHPESVFNEHDFFECLEYDIFYPHPNQILQVIGTVPLIDLDTEEDLSERMSKITTKQILRTLLSCDLDNSHTHKLVVEILQRYMRDYERKKQYGMLETYFKFLGKIQEIDKCNPISSPTP</sequence>